<dbReference type="InterPro" id="IPR027558">
    <property type="entry name" value="Pre_pil_HX9DG_C"/>
</dbReference>
<dbReference type="KEGG" id="bgok:Pr1d_30790"/>
<gene>
    <name evidence="2" type="primary">xcpT_9</name>
    <name evidence="2" type="ORF">Pr1d_30790</name>
</gene>
<dbReference type="InterPro" id="IPR045584">
    <property type="entry name" value="Pilin-like"/>
</dbReference>
<dbReference type="AlphaFoldDB" id="A0A5B9QP54"/>
<feature type="domain" description="DUF1559" evidence="1">
    <location>
        <begin position="40"/>
        <end position="327"/>
    </location>
</feature>
<keyword evidence="3" id="KW-1185">Reference proteome</keyword>
<proteinExistence type="predicted"/>
<dbReference type="Pfam" id="PF07963">
    <property type="entry name" value="N_methyl"/>
    <property type="match status" value="1"/>
</dbReference>
<dbReference type="PANTHER" id="PTHR30093">
    <property type="entry name" value="GENERAL SECRETION PATHWAY PROTEIN G"/>
    <property type="match status" value="1"/>
</dbReference>
<dbReference type="SUPFAM" id="SSF54523">
    <property type="entry name" value="Pili subunits"/>
    <property type="match status" value="1"/>
</dbReference>
<protein>
    <submittedName>
        <fullName evidence="2">Type II secretion system protein G</fullName>
    </submittedName>
</protein>
<dbReference type="OrthoDB" id="249777at2"/>
<dbReference type="Gene3D" id="3.30.700.10">
    <property type="entry name" value="Glycoprotein, Type 4 Pilin"/>
    <property type="match status" value="1"/>
</dbReference>
<reference evidence="2 3" key="1">
    <citation type="submission" date="2019-08" db="EMBL/GenBank/DDBJ databases">
        <title>Deep-cultivation of Planctomycetes and their phenomic and genomic characterization uncovers novel biology.</title>
        <authorList>
            <person name="Wiegand S."/>
            <person name="Jogler M."/>
            <person name="Boedeker C."/>
            <person name="Pinto D."/>
            <person name="Vollmers J."/>
            <person name="Rivas-Marin E."/>
            <person name="Kohn T."/>
            <person name="Peeters S.H."/>
            <person name="Heuer A."/>
            <person name="Rast P."/>
            <person name="Oberbeckmann S."/>
            <person name="Bunk B."/>
            <person name="Jeske O."/>
            <person name="Meyerdierks A."/>
            <person name="Storesund J.E."/>
            <person name="Kallscheuer N."/>
            <person name="Luecker S."/>
            <person name="Lage O.M."/>
            <person name="Pohl T."/>
            <person name="Merkel B.J."/>
            <person name="Hornburger P."/>
            <person name="Mueller R.-W."/>
            <person name="Bruemmer F."/>
            <person name="Labrenz M."/>
            <person name="Spormann A.M."/>
            <person name="Op den Camp H."/>
            <person name="Overmann J."/>
            <person name="Amann R."/>
            <person name="Jetten M.S.M."/>
            <person name="Mascher T."/>
            <person name="Medema M.H."/>
            <person name="Devos D.P."/>
            <person name="Kaster A.-K."/>
            <person name="Ovreas L."/>
            <person name="Rohde M."/>
            <person name="Galperin M.Y."/>
            <person name="Jogler C."/>
        </authorList>
    </citation>
    <scope>NUCLEOTIDE SEQUENCE [LARGE SCALE GENOMIC DNA]</scope>
    <source>
        <strain evidence="2 3">Pr1d</strain>
    </source>
</reference>
<evidence type="ECO:0000313" key="3">
    <source>
        <dbReference type="Proteomes" id="UP000323917"/>
    </source>
</evidence>
<dbReference type="InterPro" id="IPR011453">
    <property type="entry name" value="DUF1559"/>
</dbReference>
<dbReference type="PANTHER" id="PTHR30093:SF2">
    <property type="entry name" value="TYPE II SECRETION SYSTEM PROTEIN H"/>
    <property type="match status" value="1"/>
</dbReference>
<dbReference type="Pfam" id="PF07596">
    <property type="entry name" value="SBP_bac_10"/>
    <property type="match status" value="1"/>
</dbReference>
<dbReference type="InterPro" id="IPR012902">
    <property type="entry name" value="N_methyl_site"/>
</dbReference>
<sequence length="341" mass="36655">MGMSMRRTSIRTLRGFTLVELLVVIAIIGVLVALLLPAIQAAREAARNAQCKNSLRQIAIGMLNYESTHKEFPAGGWGFRWMGVPDRGVGPSQPGGWIYQVAPLLEQGNVNLLGAGLTGTALKAALAQQRSVVVPLFNCASRRAAKPLPAVELSFNADMPEVDAKTDYAASGGPASVATEPGPAPSPEFNDCRNKYPACDWKTDDASINNTFRGIVTLRTGARMREITDGTANTIMAGEKFAHPRHYEEVVVGNENPTGSDNPGDNNSMWEGYDWDTVRFPSGSAMPTRDNDVELGHKLMGSAHPATVNVAYVDGSVHAIAYDIDEETWGNLSARDDGKVN</sequence>
<evidence type="ECO:0000313" key="2">
    <source>
        <dbReference type="EMBL" id="QEG35773.1"/>
    </source>
</evidence>
<name>A0A5B9QP54_9BACT</name>
<dbReference type="NCBIfam" id="TIGR04294">
    <property type="entry name" value="pre_pil_HX9DG"/>
    <property type="match status" value="1"/>
</dbReference>
<accession>A0A5B9QP54</accession>
<dbReference type="EMBL" id="CP042913">
    <property type="protein sequence ID" value="QEG35773.1"/>
    <property type="molecule type" value="Genomic_DNA"/>
</dbReference>
<dbReference type="PROSITE" id="PS00409">
    <property type="entry name" value="PROKAR_NTER_METHYL"/>
    <property type="match status" value="1"/>
</dbReference>
<dbReference type="RefSeq" id="WP_148074244.1">
    <property type="nucleotide sequence ID" value="NZ_CP042913.1"/>
</dbReference>
<dbReference type="Proteomes" id="UP000323917">
    <property type="component" value="Chromosome"/>
</dbReference>
<organism evidence="2 3">
    <name type="scientific">Bythopirellula goksoeyrii</name>
    <dbReference type="NCBI Taxonomy" id="1400387"/>
    <lineage>
        <taxon>Bacteria</taxon>
        <taxon>Pseudomonadati</taxon>
        <taxon>Planctomycetota</taxon>
        <taxon>Planctomycetia</taxon>
        <taxon>Pirellulales</taxon>
        <taxon>Lacipirellulaceae</taxon>
        <taxon>Bythopirellula</taxon>
    </lineage>
</organism>
<dbReference type="NCBIfam" id="TIGR02532">
    <property type="entry name" value="IV_pilin_GFxxxE"/>
    <property type="match status" value="1"/>
</dbReference>
<evidence type="ECO:0000259" key="1">
    <source>
        <dbReference type="Pfam" id="PF07596"/>
    </source>
</evidence>